<dbReference type="SUPFAM" id="SSF56784">
    <property type="entry name" value="HAD-like"/>
    <property type="match status" value="1"/>
</dbReference>
<dbReference type="EMBL" id="WKPR01000004">
    <property type="protein sequence ID" value="MSB19033.1"/>
    <property type="molecule type" value="Genomic_DNA"/>
</dbReference>
<evidence type="ECO:0000313" key="1">
    <source>
        <dbReference type="EMBL" id="MSB19033.1"/>
    </source>
</evidence>
<dbReference type="Gene3D" id="3.40.50.1000">
    <property type="entry name" value="HAD superfamily/HAD-like"/>
    <property type="match status" value="1"/>
</dbReference>
<dbReference type="InterPro" id="IPR036412">
    <property type="entry name" value="HAD-like_sf"/>
</dbReference>
<gene>
    <name evidence="1" type="ORF">GKE97_05815</name>
</gene>
<accession>A0A6I2R0S8</accession>
<organism evidence="1 2">
    <name type="scientific">Flavonifractor plautii</name>
    <name type="common">Fusobacterium plautii</name>
    <dbReference type="NCBI Taxonomy" id="292800"/>
    <lineage>
        <taxon>Bacteria</taxon>
        <taxon>Bacillati</taxon>
        <taxon>Bacillota</taxon>
        <taxon>Clostridia</taxon>
        <taxon>Eubacteriales</taxon>
        <taxon>Oscillospiraceae</taxon>
        <taxon>Flavonifractor</taxon>
    </lineage>
</organism>
<proteinExistence type="predicted"/>
<protein>
    <submittedName>
        <fullName evidence="1">Uncharacterized protein</fullName>
    </submittedName>
</protein>
<name>A0A6I2R0S8_FLAPL</name>
<sequence>MRSPSGPRKPTVVFDFDGVIHSYTSGWKGATEIPDPPVPGIREAIQHIRLAGYRVVVVSTRCCGPEGMGAVRRYLRDNGITVDDVMMEKPPAVCYIDDRAICFDGHPETLLEKIVNFKPWNYSGEREEKDEAPVHI</sequence>
<comment type="caution">
    <text evidence="1">The sequence shown here is derived from an EMBL/GenBank/DDBJ whole genome shotgun (WGS) entry which is preliminary data.</text>
</comment>
<reference evidence="1 2" key="1">
    <citation type="journal article" date="2019" name="Nat. Med.">
        <title>A library of human gut bacterial isolates paired with longitudinal multiomics data enables mechanistic microbiome research.</title>
        <authorList>
            <person name="Poyet M."/>
            <person name="Groussin M."/>
            <person name="Gibbons S.M."/>
            <person name="Avila-Pacheco J."/>
            <person name="Jiang X."/>
            <person name="Kearney S.M."/>
            <person name="Perrotta A.R."/>
            <person name="Berdy B."/>
            <person name="Zhao S."/>
            <person name="Lieberman T.D."/>
            <person name="Swanson P.K."/>
            <person name="Smith M."/>
            <person name="Roesemann S."/>
            <person name="Alexander J.E."/>
            <person name="Rich S.A."/>
            <person name="Livny J."/>
            <person name="Vlamakis H."/>
            <person name="Clish C."/>
            <person name="Bullock K."/>
            <person name="Deik A."/>
            <person name="Scott J."/>
            <person name="Pierce K.A."/>
            <person name="Xavier R.J."/>
            <person name="Alm E.J."/>
        </authorList>
    </citation>
    <scope>NUCLEOTIDE SEQUENCE [LARGE SCALE GENOMIC DNA]</scope>
    <source>
        <strain evidence="1 2">BIOML-A2</strain>
    </source>
</reference>
<dbReference type="InterPro" id="IPR023214">
    <property type="entry name" value="HAD_sf"/>
</dbReference>
<dbReference type="AlphaFoldDB" id="A0A6I2R0S8"/>
<dbReference type="Proteomes" id="UP000434475">
    <property type="component" value="Unassembled WGS sequence"/>
</dbReference>
<evidence type="ECO:0000313" key="2">
    <source>
        <dbReference type="Proteomes" id="UP000434475"/>
    </source>
</evidence>